<dbReference type="RefSeq" id="WP_346043221.1">
    <property type="nucleotide sequence ID" value="NZ_BAAACP010000004.1"/>
</dbReference>
<keyword evidence="5" id="KW-0547">Nucleotide-binding</keyword>
<keyword evidence="8" id="KW-0456">Lyase</keyword>
<dbReference type="PANTHER" id="PTHR30031">
    <property type="entry name" value="PHOSPHOENOLPYRUVATE CARBOXYKINASE ATP"/>
    <property type="match status" value="1"/>
</dbReference>
<evidence type="ECO:0000256" key="9">
    <source>
        <dbReference type="ARBA" id="ARBA00047371"/>
    </source>
</evidence>
<dbReference type="EMBL" id="BAAACP010000004">
    <property type="protein sequence ID" value="GAA0862814.1"/>
    <property type="molecule type" value="Genomic_DNA"/>
</dbReference>
<comment type="similarity">
    <text evidence="2">Belongs to the phosphoenolpyruvate carboxykinase (ATP) family.</text>
</comment>
<reference evidence="10 11" key="1">
    <citation type="journal article" date="2019" name="Int. J. Syst. Evol. Microbiol.">
        <title>The Global Catalogue of Microorganisms (GCM) 10K type strain sequencing project: providing services to taxonomists for standard genome sequencing and annotation.</title>
        <authorList>
            <consortium name="The Broad Institute Genomics Platform"/>
            <consortium name="The Broad Institute Genome Sequencing Center for Infectious Disease"/>
            <person name="Wu L."/>
            <person name="Ma J."/>
        </authorList>
    </citation>
    <scope>NUCLEOTIDE SEQUENCE [LARGE SCALE GENOMIC DNA]</scope>
    <source>
        <strain evidence="10 11">JCM 6486</strain>
    </source>
</reference>
<evidence type="ECO:0000256" key="5">
    <source>
        <dbReference type="ARBA" id="ARBA00022741"/>
    </source>
</evidence>
<keyword evidence="4" id="KW-0312">Gluconeogenesis</keyword>
<dbReference type="PIRSF" id="PIRSF006294">
    <property type="entry name" value="PEP_crbxkin"/>
    <property type="match status" value="1"/>
</dbReference>
<dbReference type="SUPFAM" id="SSF53795">
    <property type="entry name" value="PEP carboxykinase-like"/>
    <property type="match status" value="1"/>
</dbReference>
<dbReference type="Pfam" id="PF01293">
    <property type="entry name" value="PEPCK_ATP"/>
    <property type="match status" value="1"/>
</dbReference>
<dbReference type="EC" id="4.1.1.49" evidence="3"/>
<dbReference type="NCBIfam" id="NF006821">
    <property type="entry name" value="PRK09344.1-3"/>
    <property type="match status" value="1"/>
</dbReference>
<proteinExistence type="inferred from homology"/>
<accession>A0ABN1M0N0</accession>
<dbReference type="Proteomes" id="UP001400965">
    <property type="component" value="Unassembled WGS sequence"/>
</dbReference>
<evidence type="ECO:0000313" key="10">
    <source>
        <dbReference type="EMBL" id="GAA0862814.1"/>
    </source>
</evidence>
<evidence type="ECO:0000256" key="1">
    <source>
        <dbReference type="ARBA" id="ARBA00004742"/>
    </source>
</evidence>
<keyword evidence="7" id="KW-0067">ATP-binding</keyword>
<evidence type="ECO:0000256" key="2">
    <source>
        <dbReference type="ARBA" id="ARBA00006052"/>
    </source>
</evidence>
<comment type="catalytic activity">
    <reaction evidence="9">
        <text>oxaloacetate + ATP = phosphoenolpyruvate + ADP + CO2</text>
        <dbReference type="Rhea" id="RHEA:18617"/>
        <dbReference type="ChEBI" id="CHEBI:16452"/>
        <dbReference type="ChEBI" id="CHEBI:16526"/>
        <dbReference type="ChEBI" id="CHEBI:30616"/>
        <dbReference type="ChEBI" id="CHEBI:58702"/>
        <dbReference type="ChEBI" id="CHEBI:456216"/>
        <dbReference type="EC" id="4.1.1.49"/>
    </reaction>
</comment>
<dbReference type="InterPro" id="IPR013035">
    <property type="entry name" value="PEP_carboxykinase_C"/>
</dbReference>
<dbReference type="PANTHER" id="PTHR30031:SF0">
    <property type="entry name" value="PHOSPHOENOLPYRUVATE CARBOXYKINASE (ATP)"/>
    <property type="match status" value="1"/>
</dbReference>
<protein>
    <recommendedName>
        <fullName evidence="3">phosphoenolpyruvate carboxykinase (ATP)</fullName>
        <ecNumber evidence="3">4.1.1.49</ecNumber>
    </recommendedName>
</protein>
<evidence type="ECO:0000256" key="8">
    <source>
        <dbReference type="ARBA" id="ARBA00023239"/>
    </source>
</evidence>
<dbReference type="SUPFAM" id="SSF68923">
    <property type="entry name" value="PEP carboxykinase N-terminal domain"/>
    <property type="match status" value="1"/>
</dbReference>
<evidence type="ECO:0000256" key="4">
    <source>
        <dbReference type="ARBA" id="ARBA00022432"/>
    </source>
</evidence>
<dbReference type="InterPro" id="IPR008210">
    <property type="entry name" value="PEP_carboxykinase_N"/>
</dbReference>
<evidence type="ECO:0000256" key="3">
    <source>
        <dbReference type="ARBA" id="ARBA00012363"/>
    </source>
</evidence>
<dbReference type="Gene3D" id="2.170.8.10">
    <property type="entry name" value="Phosphoenolpyruvate Carboxykinase, domain 2"/>
    <property type="match status" value="1"/>
</dbReference>
<evidence type="ECO:0000256" key="6">
    <source>
        <dbReference type="ARBA" id="ARBA00022793"/>
    </source>
</evidence>
<comment type="pathway">
    <text evidence="1">Carbohydrate biosynthesis; gluconeogenesis.</text>
</comment>
<keyword evidence="6" id="KW-0210">Decarboxylase</keyword>
<gene>
    <name evidence="10" type="primary">pckA</name>
    <name evidence="10" type="ORF">GCM10008917_09700</name>
</gene>
<dbReference type="Gene3D" id="3.90.228.20">
    <property type="match status" value="1"/>
</dbReference>
<organism evidence="10 11">
    <name type="scientific">Paraclostridium tenue</name>
    <dbReference type="NCBI Taxonomy" id="1737"/>
    <lineage>
        <taxon>Bacteria</taxon>
        <taxon>Bacillati</taxon>
        <taxon>Bacillota</taxon>
        <taxon>Clostridia</taxon>
        <taxon>Peptostreptococcales</taxon>
        <taxon>Peptostreptococcaceae</taxon>
        <taxon>Paraclostridium</taxon>
    </lineage>
</organism>
<comment type="caution">
    <text evidence="10">The sequence shown here is derived from an EMBL/GenBank/DDBJ whole genome shotgun (WGS) entry which is preliminary data.</text>
</comment>
<dbReference type="InterPro" id="IPR001272">
    <property type="entry name" value="PEP_carboxykinase_ATP"/>
</dbReference>
<evidence type="ECO:0000313" key="11">
    <source>
        <dbReference type="Proteomes" id="UP001400965"/>
    </source>
</evidence>
<evidence type="ECO:0000256" key="7">
    <source>
        <dbReference type="ARBA" id="ARBA00022840"/>
    </source>
</evidence>
<sequence length="510" mass="57913">MFNINNINDELFGKVIVNPTRRELRDLSNHMETTTEFKSASYVSEVRNRSAKNTYIVDEIETGVDQMEITKAKADEIAAKVFEYINDKEMIRVDRKMGMNDKFSFNCRLYISKNYARIAHMWNNTLFNPTDTENPDLVSIYVPEWPERIMFAYPESGVTFILGSDYFGESKKSFLRMAMYKVKQAGGLGFHAGSKVLRVYDKNNNLKDVGFIMFGLSGTGKTTLTIHDHELTGEEKAIVRQDDVVFMDENGYCVGTENGFYIKTEGLNPDQQSVLYKAATSENAALENIKVDENGKVDFYDTSLTSNGRGVILREEIDTTDDTVDLEKANKIIFITRRNDIVPPVVKLDPKQALDAFMLGESIETSAGDPTKAGQSKRCVGTNPFIMGPEIEEGMKLKEILQNNPDMECFILNTGSVGAKENFEGEKLTIKVSTTIMKEIARDNIEWIKDDEWGYMVPVEVEGIDINKYNPRNYYTSEEYAKIANMLKLERKAWIAKYENSVMDEIAVTN</sequence>
<dbReference type="Gene3D" id="3.40.449.10">
    <property type="entry name" value="Phosphoenolpyruvate Carboxykinase, domain 1"/>
    <property type="match status" value="1"/>
</dbReference>
<keyword evidence="11" id="KW-1185">Reference proteome</keyword>
<name>A0ABN1M0N0_9FIRM</name>